<accession>D8U7D2</accession>
<dbReference type="Pfam" id="PF03031">
    <property type="entry name" value="NIF"/>
    <property type="match status" value="1"/>
</dbReference>
<gene>
    <name evidence="3" type="ORF">VOLCADRAFT_118779</name>
</gene>
<reference evidence="3 4" key="1">
    <citation type="journal article" date="2010" name="Science">
        <title>Genomic analysis of organismal complexity in the multicellular green alga Volvox carteri.</title>
        <authorList>
            <person name="Prochnik S.E."/>
            <person name="Umen J."/>
            <person name="Nedelcu A.M."/>
            <person name="Hallmann A."/>
            <person name="Miller S.M."/>
            <person name="Nishii I."/>
            <person name="Ferris P."/>
            <person name="Kuo A."/>
            <person name="Mitros T."/>
            <person name="Fritz-Laylin L.K."/>
            <person name="Hellsten U."/>
            <person name="Chapman J."/>
            <person name="Simakov O."/>
            <person name="Rensing S.A."/>
            <person name="Terry A."/>
            <person name="Pangilinan J."/>
            <person name="Kapitonov V."/>
            <person name="Jurka J."/>
            <person name="Salamov A."/>
            <person name="Shapiro H."/>
            <person name="Schmutz J."/>
            <person name="Grimwood J."/>
            <person name="Lindquist E."/>
            <person name="Lucas S."/>
            <person name="Grigoriev I.V."/>
            <person name="Schmitt R."/>
            <person name="Kirk D."/>
            <person name="Rokhsar D.S."/>
        </authorList>
    </citation>
    <scope>NUCLEOTIDE SEQUENCE [LARGE SCALE GENOMIC DNA]</scope>
    <source>
        <strain evidence="4">f. Nagariensis / Eve</strain>
    </source>
</reference>
<sequence>MWHCCRGVQVSGCNGQLALSIWPRPHFRAFLETVRRLFRLTLWSSCDRTWTEAALLALDPCQQLLPRRLLSPGTHPEGALAAALSGGGDGAINQLASVIIICQDRRSFDALSGNAIEVEPYTASYGRHYDDVLLRVAALLVRHLADDGPAPSSSTPRSCTPSVPEELRRLGLHAVRMSSCLYSNMMPTVAVNVRHMFFPAVEAAPLELPEDCGRGGCVPAQQQQHQQHQQHYHPDHYRQQQQQQQEEEEEPDHMDCFQHLQFLDLDLDLGQLPSNECSCCSSNGGEGGAEPHASSGSETRIGHYNLSTAPTAAQQQQQLVPKLTLVGCSQAPQDGAGGSYLLSDDISIASPPPTLGSSSSSSSLGLSCGSGDVMYGTSHLTSTTAISIPNIEGLPKILAITATTATTAVASTAGPTCGAGYSAEAATAAASALATPAPLSPGSPSPPSPHPLTASDRPLEAVCPPSSPCQVHHSARGVMVGPSGGQIPVYQRRGDLQLGGNTGRTGQPWGADGGSNWWPFQCKVLKGATSTSTAVSGGVEPRAISLVAAAAAALQPPLPPEQQQARDGPVKGASTPASLKRITRRLLRPLIQVHHSFRRTRRGKQVPECSSNGAGAAAAVSASEREPPQFESPVADAGPPARCPSSPASASACTSRNGISPSSPSTSSGSSGAVPPCSCSSVDAPFTSRTQCRIAVLCCSPSEGLVSRLAVGAVAGAEADIDAASAAAGAAIATTATDGAGAAGDGLPSMPHTPRGRTMSRPLS</sequence>
<keyword evidence="4" id="KW-1185">Reference proteome</keyword>
<dbReference type="GeneID" id="9625022"/>
<dbReference type="Proteomes" id="UP000001058">
    <property type="component" value="Unassembled WGS sequence"/>
</dbReference>
<evidence type="ECO:0000259" key="2">
    <source>
        <dbReference type="PROSITE" id="PS50969"/>
    </source>
</evidence>
<feature type="compositionally biased region" description="Low complexity" evidence="1">
    <location>
        <begin position="610"/>
        <end position="622"/>
    </location>
</feature>
<dbReference type="EMBL" id="GL378364">
    <property type="protein sequence ID" value="EFJ44401.1"/>
    <property type="molecule type" value="Genomic_DNA"/>
</dbReference>
<feature type="region of interest" description="Disordered" evidence="1">
    <location>
        <begin position="280"/>
        <end position="302"/>
    </location>
</feature>
<dbReference type="SUPFAM" id="SSF56784">
    <property type="entry name" value="HAD-like"/>
    <property type="match status" value="1"/>
</dbReference>
<name>D8U7D2_VOLCA</name>
<evidence type="ECO:0000256" key="1">
    <source>
        <dbReference type="SAM" id="MobiDB-lite"/>
    </source>
</evidence>
<feature type="region of interest" description="Disordered" evidence="1">
    <location>
        <begin position="738"/>
        <end position="764"/>
    </location>
</feature>
<dbReference type="PROSITE" id="PS50969">
    <property type="entry name" value="FCP1"/>
    <property type="match status" value="1"/>
</dbReference>
<dbReference type="Gene3D" id="3.40.50.1000">
    <property type="entry name" value="HAD superfamily/HAD-like"/>
    <property type="match status" value="1"/>
</dbReference>
<dbReference type="InterPro" id="IPR023214">
    <property type="entry name" value="HAD_sf"/>
</dbReference>
<feature type="region of interest" description="Disordered" evidence="1">
    <location>
        <begin position="217"/>
        <end position="252"/>
    </location>
</feature>
<feature type="region of interest" description="Disordered" evidence="1">
    <location>
        <begin position="593"/>
        <end position="674"/>
    </location>
</feature>
<protein>
    <recommendedName>
        <fullName evidence="2">FCP1 homology domain-containing protein</fullName>
    </recommendedName>
</protein>
<dbReference type="OrthoDB" id="549262at2759"/>
<dbReference type="InterPro" id="IPR036412">
    <property type="entry name" value="HAD-like_sf"/>
</dbReference>
<feature type="compositionally biased region" description="Pro residues" evidence="1">
    <location>
        <begin position="438"/>
        <end position="450"/>
    </location>
</feature>
<dbReference type="AlphaFoldDB" id="D8U7D2"/>
<proteinExistence type="predicted"/>
<feature type="compositionally biased region" description="Basic residues" evidence="1">
    <location>
        <begin position="595"/>
        <end position="604"/>
    </location>
</feature>
<feature type="region of interest" description="Disordered" evidence="1">
    <location>
        <begin position="434"/>
        <end position="458"/>
    </location>
</feature>
<dbReference type="InterPro" id="IPR004274">
    <property type="entry name" value="FCP1_dom"/>
</dbReference>
<feature type="region of interest" description="Disordered" evidence="1">
    <location>
        <begin position="558"/>
        <end position="579"/>
    </location>
</feature>
<dbReference type="InParanoid" id="D8U7D2"/>
<organism evidence="4">
    <name type="scientific">Volvox carteri f. nagariensis</name>
    <dbReference type="NCBI Taxonomy" id="3068"/>
    <lineage>
        <taxon>Eukaryota</taxon>
        <taxon>Viridiplantae</taxon>
        <taxon>Chlorophyta</taxon>
        <taxon>core chlorophytes</taxon>
        <taxon>Chlorophyceae</taxon>
        <taxon>CS clade</taxon>
        <taxon>Chlamydomonadales</taxon>
        <taxon>Volvocaceae</taxon>
        <taxon>Volvox</taxon>
    </lineage>
</organism>
<dbReference type="KEGG" id="vcn:VOLCADRAFT_118779"/>
<feature type="compositionally biased region" description="Low complexity" evidence="1">
    <location>
        <begin position="639"/>
        <end position="653"/>
    </location>
</feature>
<evidence type="ECO:0000313" key="4">
    <source>
        <dbReference type="Proteomes" id="UP000001058"/>
    </source>
</evidence>
<feature type="domain" description="FCP1 homology" evidence="2">
    <location>
        <begin position="1"/>
        <end position="143"/>
    </location>
</feature>
<dbReference type="RefSeq" id="XP_002954508.1">
    <property type="nucleotide sequence ID" value="XM_002954462.1"/>
</dbReference>
<evidence type="ECO:0000313" key="3">
    <source>
        <dbReference type="EMBL" id="EFJ44401.1"/>
    </source>
</evidence>
<feature type="compositionally biased region" description="Low complexity" evidence="1">
    <location>
        <begin position="660"/>
        <end position="672"/>
    </location>
</feature>